<protein>
    <recommendedName>
        <fullName evidence="2">NB-ARC domain-containing protein</fullName>
    </recommendedName>
</protein>
<dbReference type="SUPFAM" id="SSF52540">
    <property type="entry name" value="P-loop containing nucleoside triphosphate hydrolases"/>
    <property type="match status" value="1"/>
</dbReference>
<proteinExistence type="predicted"/>
<dbReference type="Pfam" id="PF00931">
    <property type="entry name" value="NB-ARC"/>
    <property type="match status" value="1"/>
</dbReference>
<accession>A0AAE0GFR3</accession>
<reference evidence="3 4" key="1">
    <citation type="journal article" date="2015" name="Genome Biol. Evol.">
        <title>Comparative Genomics of a Bacterivorous Green Alga Reveals Evolutionary Causalities and Consequences of Phago-Mixotrophic Mode of Nutrition.</title>
        <authorList>
            <person name="Burns J.A."/>
            <person name="Paasch A."/>
            <person name="Narechania A."/>
            <person name="Kim E."/>
        </authorList>
    </citation>
    <scope>NUCLEOTIDE SEQUENCE [LARGE SCALE GENOMIC DNA]</scope>
    <source>
        <strain evidence="3 4">PLY_AMNH</strain>
    </source>
</reference>
<keyword evidence="4" id="KW-1185">Reference proteome</keyword>
<evidence type="ECO:0000313" key="4">
    <source>
        <dbReference type="Proteomes" id="UP001190700"/>
    </source>
</evidence>
<feature type="region of interest" description="Disordered" evidence="1">
    <location>
        <begin position="211"/>
        <end position="235"/>
    </location>
</feature>
<sequence>MERMNRQLSRLEGSMSRVRGDLSQLKHTLQALRSLTTSLVGGELEVPNKFLLLPAPSPKRAKWFDASAWFNNKLHLVFLDGHTLEAVPLRDGPRSYRISVPKQRLIELLPYMRVVALLIFIAAAKRLQKGEAMTEEATTRLRKVSEASYRSFETFIKTPQAFEDPSLTTLPMRRVANARGEVEWVAEWNESTWSQVGACPGAREADWLDGRDAGGGAKSAGGRGRGNPGSLARLPRSTLDLPEAYQGRTEMLEPPKALVLARGATSRAGAVTLTGRRRSKMAMHGMGGIGKTMLAVALLHDTDVRAAYAVLVWASVGQDPNLLQLQQSIHIQLTGAQLPQHASTPQMVMGALDDAAQGREVLLVLDDLWDAGHEKLLNCIDLDTASLVLASSRIQGLLERMGVPTAGSREYALAEEVLALCGRLPLTVTIAGSMVQQNGSEITPELTQVMAEAMLRVQGSKPLEGVEVEMTLEDRAISSSL</sequence>
<feature type="compositionally biased region" description="Gly residues" evidence="1">
    <location>
        <begin position="213"/>
        <end position="227"/>
    </location>
</feature>
<dbReference type="AlphaFoldDB" id="A0AAE0GFR3"/>
<gene>
    <name evidence="3" type="ORF">CYMTET_14710</name>
</gene>
<feature type="domain" description="NB-ARC" evidence="2">
    <location>
        <begin position="280"/>
        <end position="413"/>
    </location>
</feature>
<dbReference type="EMBL" id="LGRX02006179">
    <property type="protein sequence ID" value="KAK3277269.1"/>
    <property type="molecule type" value="Genomic_DNA"/>
</dbReference>
<dbReference type="InterPro" id="IPR002182">
    <property type="entry name" value="NB-ARC"/>
</dbReference>
<dbReference type="Gene3D" id="3.40.50.300">
    <property type="entry name" value="P-loop containing nucleotide triphosphate hydrolases"/>
    <property type="match status" value="1"/>
</dbReference>
<evidence type="ECO:0000259" key="2">
    <source>
        <dbReference type="Pfam" id="PF00931"/>
    </source>
</evidence>
<evidence type="ECO:0000256" key="1">
    <source>
        <dbReference type="SAM" id="MobiDB-lite"/>
    </source>
</evidence>
<comment type="caution">
    <text evidence="3">The sequence shown here is derived from an EMBL/GenBank/DDBJ whole genome shotgun (WGS) entry which is preliminary data.</text>
</comment>
<dbReference type="InterPro" id="IPR050905">
    <property type="entry name" value="Plant_NBS-LRR"/>
</dbReference>
<dbReference type="PRINTS" id="PR00364">
    <property type="entry name" value="DISEASERSIST"/>
</dbReference>
<dbReference type="GO" id="GO:0043531">
    <property type="term" value="F:ADP binding"/>
    <property type="evidence" value="ECO:0007669"/>
    <property type="project" value="InterPro"/>
</dbReference>
<dbReference type="PANTHER" id="PTHR33463">
    <property type="entry name" value="NB-ARC DOMAIN-CONTAINING PROTEIN-RELATED"/>
    <property type="match status" value="1"/>
</dbReference>
<organism evidence="3 4">
    <name type="scientific">Cymbomonas tetramitiformis</name>
    <dbReference type="NCBI Taxonomy" id="36881"/>
    <lineage>
        <taxon>Eukaryota</taxon>
        <taxon>Viridiplantae</taxon>
        <taxon>Chlorophyta</taxon>
        <taxon>Pyramimonadophyceae</taxon>
        <taxon>Pyramimonadales</taxon>
        <taxon>Pyramimonadaceae</taxon>
        <taxon>Cymbomonas</taxon>
    </lineage>
</organism>
<dbReference type="Proteomes" id="UP001190700">
    <property type="component" value="Unassembled WGS sequence"/>
</dbReference>
<name>A0AAE0GFR3_9CHLO</name>
<evidence type="ECO:0000313" key="3">
    <source>
        <dbReference type="EMBL" id="KAK3277269.1"/>
    </source>
</evidence>
<dbReference type="InterPro" id="IPR027417">
    <property type="entry name" value="P-loop_NTPase"/>
</dbReference>